<evidence type="ECO:0000313" key="7">
    <source>
        <dbReference type="Proteomes" id="UP001289374"/>
    </source>
</evidence>
<evidence type="ECO:0000256" key="3">
    <source>
        <dbReference type="ARBA" id="ARBA00022840"/>
    </source>
</evidence>
<dbReference type="FunFam" id="3.40.50.300:FF:000104">
    <property type="entry name" value="ATP-binding cassette sub-family F member 3"/>
    <property type="match status" value="1"/>
</dbReference>
<evidence type="ECO:0000256" key="4">
    <source>
        <dbReference type="ARBA" id="ARBA00061344"/>
    </source>
</evidence>
<dbReference type="PANTHER" id="PTHR19211:SF15">
    <property type="entry name" value="ATP-BINDING CASSETTE SUB-FAMILY F MEMBER 2"/>
    <property type="match status" value="1"/>
</dbReference>
<accession>A0AAE1XC25</accession>
<dbReference type="AlphaFoldDB" id="A0AAE1XC25"/>
<dbReference type="InterPro" id="IPR003593">
    <property type="entry name" value="AAA+_ATPase"/>
</dbReference>
<dbReference type="InterPro" id="IPR017871">
    <property type="entry name" value="ABC_transporter-like_CS"/>
</dbReference>
<keyword evidence="1" id="KW-0677">Repeat</keyword>
<feature type="domain" description="ABC transporter" evidence="5">
    <location>
        <begin position="358"/>
        <end position="573"/>
    </location>
</feature>
<keyword evidence="7" id="KW-1185">Reference proteome</keyword>
<dbReference type="GO" id="GO:0016887">
    <property type="term" value="F:ATP hydrolysis activity"/>
    <property type="evidence" value="ECO:0007669"/>
    <property type="project" value="InterPro"/>
</dbReference>
<dbReference type="SUPFAM" id="SSF52540">
    <property type="entry name" value="P-loop containing nucleoside triphosphate hydrolases"/>
    <property type="match status" value="2"/>
</dbReference>
<dbReference type="InterPro" id="IPR050611">
    <property type="entry name" value="ABCF"/>
</dbReference>
<dbReference type="PROSITE" id="PS50893">
    <property type="entry name" value="ABC_TRANSPORTER_2"/>
    <property type="match status" value="2"/>
</dbReference>
<dbReference type="PROSITE" id="PS00211">
    <property type="entry name" value="ABC_TRANSPORTER_1"/>
    <property type="match status" value="1"/>
</dbReference>
<comment type="caution">
    <text evidence="6">The sequence shown here is derived from an EMBL/GenBank/DDBJ whole genome shotgun (WGS) entry which is preliminary data.</text>
</comment>
<feature type="domain" description="ABC transporter" evidence="5">
    <location>
        <begin position="73"/>
        <end position="326"/>
    </location>
</feature>
<dbReference type="SMART" id="SM00382">
    <property type="entry name" value="AAA"/>
    <property type="match status" value="2"/>
</dbReference>
<reference evidence="6" key="1">
    <citation type="submission" date="2020-06" db="EMBL/GenBank/DDBJ databases">
        <authorList>
            <person name="Li T."/>
            <person name="Hu X."/>
            <person name="Zhang T."/>
            <person name="Song X."/>
            <person name="Zhang H."/>
            <person name="Dai N."/>
            <person name="Sheng W."/>
            <person name="Hou X."/>
            <person name="Wei L."/>
        </authorList>
    </citation>
    <scope>NUCLEOTIDE SEQUENCE</scope>
    <source>
        <strain evidence="6">K16</strain>
        <tissue evidence="6">Leaf</tissue>
    </source>
</reference>
<protein>
    <submittedName>
        <fullName evidence="6">ABC transporter F family member 1</fullName>
    </submittedName>
</protein>
<keyword evidence="2" id="KW-0547">Nucleotide-binding</keyword>
<evidence type="ECO:0000313" key="6">
    <source>
        <dbReference type="EMBL" id="KAK4408984.1"/>
    </source>
</evidence>
<evidence type="ECO:0000256" key="1">
    <source>
        <dbReference type="ARBA" id="ARBA00022737"/>
    </source>
</evidence>
<dbReference type="InterPro" id="IPR032781">
    <property type="entry name" value="ABC_tran_Xtn"/>
</dbReference>
<keyword evidence="3" id="KW-0067">ATP-binding</keyword>
<gene>
    <name evidence="6" type="ORF">Sango_0479400</name>
</gene>
<dbReference type="Pfam" id="PF12848">
    <property type="entry name" value="ABC_tran_Xtn"/>
    <property type="match status" value="1"/>
</dbReference>
<dbReference type="Proteomes" id="UP001289374">
    <property type="component" value="Unassembled WGS sequence"/>
</dbReference>
<dbReference type="InterPro" id="IPR003439">
    <property type="entry name" value="ABC_transporter-like_ATP-bd"/>
</dbReference>
<evidence type="ECO:0000256" key="2">
    <source>
        <dbReference type="ARBA" id="ARBA00022741"/>
    </source>
</evidence>
<comment type="similarity">
    <text evidence="4">Belongs to the ABC transporter superfamily. ABCF family. EF3 (TC 3.A.1.121) subfamily.</text>
</comment>
<proteinExistence type="inferred from homology"/>
<dbReference type="EMBL" id="JACGWL010000002">
    <property type="protein sequence ID" value="KAK4408984.1"/>
    <property type="molecule type" value="Genomic_DNA"/>
</dbReference>
<sequence>MVSDASKKKAAQKKAAAAAKRGGKAAAAAASSKAAAAENGNKVDSLASGVADLQISDRTCTGVLCSHPLSRDIRIESLSLTFHGHDLIVDSELELNYGRRYGLLGLNGCGKSTLLAAIGCRELPIPEHMDIYHLSREIEASDMSSLEAVISCDEERLKLEKEAEALAGQEDGGGEQLDRLYERLEAMDAATAEKRAAEILFGLGFNKKMQEKKTKDFSGGWRMRIALARALFMNPTVLLLDEPTNHLGFSEWSLYQHHHMQNKKLKLYTGNYDQYVQTRSELEENQMKQYKWEQEQIASMKEYIARFGHGSAKLARQAQSKEKTLAKMERGGLTEKVVRDKVLVFRFHDVGKLPPPVLQFVEVTFGYTPENLIYKNLDFGVDLDSRVALVGPNGAGKSTLLKLMTGDLVPLDGMVRRHNHLRIAQFHQHLTEKLDMEMSALQFMLKEYPGNEEEKMRAAVGKFGLSGKAQVMPMKNLSDGQRSRVIFAWLAWRQPHMLLLDEPTNHLDIETIDSLAEALNEWDGGLVLVSHDFRLINQVAQEIWVCEDQSVTRWEGGIMDFKEHLKAKAGLSN</sequence>
<dbReference type="Pfam" id="PF00005">
    <property type="entry name" value="ABC_tran"/>
    <property type="match status" value="2"/>
</dbReference>
<dbReference type="PANTHER" id="PTHR19211">
    <property type="entry name" value="ATP-BINDING TRANSPORT PROTEIN-RELATED"/>
    <property type="match status" value="1"/>
</dbReference>
<organism evidence="6 7">
    <name type="scientific">Sesamum angolense</name>
    <dbReference type="NCBI Taxonomy" id="2727404"/>
    <lineage>
        <taxon>Eukaryota</taxon>
        <taxon>Viridiplantae</taxon>
        <taxon>Streptophyta</taxon>
        <taxon>Embryophyta</taxon>
        <taxon>Tracheophyta</taxon>
        <taxon>Spermatophyta</taxon>
        <taxon>Magnoliopsida</taxon>
        <taxon>eudicotyledons</taxon>
        <taxon>Gunneridae</taxon>
        <taxon>Pentapetalae</taxon>
        <taxon>asterids</taxon>
        <taxon>lamiids</taxon>
        <taxon>Lamiales</taxon>
        <taxon>Pedaliaceae</taxon>
        <taxon>Sesamum</taxon>
    </lineage>
</organism>
<dbReference type="InterPro" id="IPR027417">
    <property type="entry name" value="P-loop_NTPase"/>
</dbReference>
<dbReference type="CDD" id="cd03221">
    <property type="entry name" value="ABCF_EF-3"/>
    <property type="match status" value="1"/>
</dbReference>
<dbReference type="Gene3D" id="3.40.50.300">
    <property type="entry name" value="P-loop containing nucleotide triphosphate hydrolases"/>
    <property type="match status" value="2"/>
</dbReference>
<evidence type="ECO:0000259" key="5">
    <source>
        <dbReference type="PROSITE" id="PS50893"/>
    </source>
</evidence>
<reference evidence="6" key="2">
    <citation type="journal article" date="2024" name="Plant">
        <title>Genomic evolution and insights into agronomic trait innovations of Sesamum species.</title>
        <authorList>
            <person name="Miao H."/>
            <person name="Wang L."/>
            <person name="Qu L."/>
            <person name="Liu H."/>
            <person name="Sun Y."/>
            <person name="Le M."/>
            <person name="Wang Q."/>
            <person name="Wei S."/>
            <person name="Zheng Y."/>
            <person name="Lin W."/>
            <person name="Duan Y."/>
            <person name="Cao H."/>
            <person name="Xiong S."/>
            <person name="Wang X."/>
            <person name="Wei L."/>
            <person name="Li C."/>
            <person name="Ma Q."/>
            <person name="Ju M."/>
            <person name="Zhao R."/>
            <person name="Li G."/>
            <person name="Mu C."/>
            <person name="Tian Q."/>
            <person name="Mei H."/>
            <person name="Zhang T."/>
            <person name="Gao T."/>
            <person name="Zhang H."/>
        </authorList>
    </citation>
    <scope>NUCLEOTIDE SEQUENCE</scope>
    <source>
        <strain evidence="6">K16</strain>
    </source>
</reference>
<dbReference type="GO" id="GO:0005524">
    <property type="term" value="F:ATP binding"/>
    <property type="evidence" value="ECO:0007669"/>
    <property type="project" value="UniProtKB-KW"/>
</dbReference>
<name>A0AAE1XC25_9LAMI</name>